<protein>
    <submittedName>
        <fullName evidence="2">Uncharacterized protein</fullName>
    </submittedName>
</protein>
<organism evidence="2 3">
    <name type="scientific">Electrophorus voltai</name>
    <dbReference type="NCBI Taxonomy" id="2609070"/>
    <lineage>
        <taxon>Eukaryota</taxon>
        <taxon>Metazoa</taxon>
        <taxon>Chordata</taxon>
        <taxon>Craniata</taxon>
        <taxon>Vertebrata</taxon>
        <taxon>Euteleostomi</taxon>
        <taxon>Actinopterygii</taxon>
        <taxon>Neopterygii</taxon>
        <taxon>Teleostei</taxon>
        <taxon>Ostariophysi</taxon>
        <taxon>Gymnotiformes</taxon>
        <taxon>Gymnotoidei</taxon>
        <taxon>Gymnotidae</taxon>
        <taxon>Electrophorus</taxon>
    </lineage>
</organism>
<dbReference type="Proteomes" id="UP001239994">
    <property type="component" value="Unassembled WGS sequence"/>
</dbReference>
<gene>
    <name evidence="2" type="ORF">P4O66_001805</name>
</gene>
<evidence type="ECO:0000313" key="2">
    <source>
        <dbReference type="EMBL" id="KAK1792023.1"/>
    </source>
</evidence>
<feature type="compositionally biased region" description="Gly residues" evidence="1">
    <location>
        <begin position="13"/>
        <end position="25"/>
    </location>
</feature>
<accession>A0AAD8Z631</accession>
<feature type="region of interest" description="Disordered" evidence="1">
    <location>
        <begin position="1"/>
        <end position="25"/>
    </location>
</feature>
<evidence type="ECO:0000256" key="1">
    <source>
        <dbReference type="SAM" id="MobiDB-lite"/>
    </source>
</evidence>
<name>A0AAD8Z631_9TELE</name>
<dbReference type="PANTHER" id="PTHR47907:SF4">
    <property type="entry name" value="BMP-2-INDUCIBLE PROTEIN KINASE ISOFORM X1"/>
    <property type="match status" value="1"/>
</dbReference>
<reference evidence="2" key="1">
    <citation type="submission" date="2023-03" db="EMBL/GenBank/DDBJ databases">
        <title>Electrophorus voltai genome.</title>
        <authorList>
            <person name="Bian C."/>
        </authorList>
    </citation>
    <scope>NUCLEOTIDE SEQUENCE</scope>
    <source>
        <strain evidence="2">CB-2022</strain>
        <tissue evidence="2">Muscle</tissue>
    </source>
</reference>
<proteinExistence type="predicted"/>
<dbReference type="AlphaFoldDB" id="A0AAD8Z631"/>
<dbReference type="EMBL" id="JAROKS010000019">
    <property type="protein sequence ID" value="KAK1792023.1"/>
    <property type="molecule type" value="Genomic_DNA"/>
</dbReference>
<dbReference type="PANTHER" id="PTHR47907">
    <property type="entry name" value="PROTEIN KINASE DOMAIN-CONTAINING PROTEIN"/>
    <property type="match status" value="1"/>
</dbReference>
<keyword evidence="3" id="KW-1185">Reference proteome</keyword>
<evidence type="ECO:0000313" key="3">
    <source>
        <dbReference type="Proteomes" id="UP001239994"/>
    </source>
</evidence>
<dbReference type="InterPro" id="IPR051744">
    <property type="entry name" value="AP2_assoc_SerThr_kinase"/>
</dbReference>
<comment type="caution">
    <text evidence="2">The sequence shown here is derived from an EMBL/GenBank/DDBJ whole genome shotgun (WGS) entry which is preliminary data.</text>
</comment>
<sequence length="116" mass="12435">MKKFSRMPKSESGGLGGGSGSGSGTGGSNFIGRIFSIGRYQVTVDELIAEAYCESVQNSSHPSAGGILSPNLEKRLGTTFCLALPRLHFCRITLRPGQKQHKTFISDEANSLSYIH</sequence>